<evidence type="ECO:0000256" key="2">
    <source>
        <dbReference type="ARBA" id="ARBA00011955"/>
    </source>
</evidence>
<comment type="cofactor">
    <cofactor evidence="1">
        <name>Mg(2+)</name>
        <dbReference type="ChEBI" id="CHEBI:18420"/>
    </cofactor>
</comment>
<keyword evidence="6" id="KW-0479">Metal-binding</keyword>
<comment type="catalytic activity">
    <reaction evidence="10">
        <text>L-threonyl-[protein] + FAD = FMN-L-threonyl-[protein] + AMP + H(+)</text>
        <dbReference type="Rhea" id="RHEA:36847"/>
        <dbReference type="Rhea" id="RHEA-COMP:11060"/>
        <dbReference type="Rhea" id="RHEA-COMP:11061"/>
        <dbReference type="ChEBI" id="CHEBI:15378"/>
        <dbReference type="ChEBI" id="CHEBI:30013"/>
        <dbReference type="ChEBI" id="CHEBI:57692"/>
        <dbReference type="ChEBI" id="CHEBI:74257"/>
        <dbReference type="ChEBI" id="CHEBI:456215"/>
        <dbReference type="EC" id="2.7.1.180"/>
    </reaction>
</comment>
<dbReference type="InterPro" id="IPR024932">
    <property type="entry name" value="ApbE"/>
</dbReference>
<evidence type="ECO:0000256" key="5">
    <source>
        <dbReference type="ARBA" id="ARBA00022679"/>
    </source>
</evidence>
<dbReference type="GO" id="GO:0046872">
    <property type="term" value="F:metal ion binding"/>
    <property type="evidence" value="ECO:0007669"/>
    <property type="project" value="UniProtKB-KW"/>
</dbReference>
<keyword evidence="4" id="KW-0285">Flavoprotein</keyword>
<comment type="caution">
    <text evidence="11">The sequence shown here is derived from an EMBL/GenBank/DDBJ whole genome shotgun (WGS) entry which is preliminary data.</text>
</comment>
<dbReference type="Gene3D" id="3.10.520.10">
    <property type="entry name" value="ApbE-like domains"/>
    <property type="match status" value="2"/>
</dbReference>
<protein>
    <recommendedName>
        <fullName evidence="3">FAD:protein FMN transferase</fullName>
        <ecNumber evidence="2">2.7.1.180</ecNumber>
    </recommendedName>
    <alternativeName>
        <fullName evidence="9">Flavin transferase</fullName>
    </alternativeName>
</protein>
<proteinExistence type="predicted"/>
<evidence type="ECO:0000256" key="8">
    <source>
        <dbReference type="ARBA" id="ARBA00022842"/>
    </source>
</evidence>
<dbReference type="EC" id="2.7.1.180" evidence="2"/>
<evidence type="ECO:0000313" key="11">
    <source>
        <dbReference type="EMBL" id="MBJ7600085.1"/>
    </source>
</evidence>
<evidence type="ECO:0000256" key="3">
    <source>
        <dbReference type="ARBA" id="ARBA00016337"/>
    </source>
</evidence>
<evidence type="ECO:0000256" key="4">
    <source>
        <dbReference type="ARBA" id="ARBA00022630"/>
    </source>
</evidence>
<name>A0A934K845_9BACT</name>
<evidence type="ECO:0000256" key="1">
    <source>
        <dbReference type="ARBA" id="ARBA00001946"/>
    </source>
</evidence>
<dbReference type="PANTHER" id="PTHR30040:SF2">
    <property type="entry name" value="FAD:PROTEIN FMN TRANSFERASE"/>
    <property type="match status" value="1"/>
</dbReference>
<keyword evidence="7" id="KW-0274">FAD</keyword>
<reference evidence="11" key="1">
    <citation type="submission" date="2020-10" db="EMBL/GenBank/DDBJ databases">
        <title>Ca. Dormibacterota MAGs.</title>
        <authorList>
            <person name="Montgomery K."/>
        </authorList>
    </citation>
    <scope>NUCLEOTIDE SEQUENCE [LARGE SCALE GENOMIC DNA]</scope>
    <source>
        <strain evidence="11">SC8812_S17_10</strain>
    </source>
</reference>
<dbReference type="RefSeq" id="WP_338203773.1">
    <property type="nucleotide sequence ID" value="NZ_JAEKNR010000186.1"/>
</dbReference>
<keyword evidence="5 11" id="KW-0808">Transferase</keyword>
<gene>
    <name evidence="11" type="ORF">JF922_18660</name>
</gene>
<dbReference type="Pfam" id="PF02424">
    <property type="entry name" value="ApbE"/>
    <property type="match status" value="2"/>
</dbReference>
<dbReference type="Proteomes" id="UP000612893">
    <property type="component" value="Unassembled WGS sequence"/>
</dbReference>
<keyword evidence="12" id="KW-1185">Reference proteome</keyword>
<dbReference type="InterPro" id="IPR003374">
    <property type="entry name" value="ApbE-like_sf"/>
</dbReference>
<evidence type="ECO:0000256" key="7">
    <source>
        <dbReference type="ARBA" id="ARBA00022827"/>
    </source>
</evidence>
<sequence length="253" mass="28077">MRDVREVMGMPVSVDVRHGGAEQGALDEVFADLRFVDQVFSPFIPDSEVSRIDRGELRPEDASSLVQHVLSLCRHYEVATEGYFSAWIEGRLDPSGLVKGWAIERACAILEGYGYRHYYVEAAGDVRTRRPDGIGAPWRIGIRHPVQRDKVTRVIRADDLAVATSGTYEKGPHIRDPHTGSEATHWLSFTVVGADILDADVYATAASAMGRRGLDFIEARPGFEAYAIDPQLRATWTSGFSDLCELRQQVSGR</sequence>
<dbReference type="SUPFAM" id="SSF143631">
    <property type="entry name" value="ApbE-like"/>
    <property type="match status" value="1"/>
</dbReference>
<dbReference type="GO" id="GO:0016740">
    <property type="term" value="F:transferase activity"/>
    <property type="evidence" value="ECO:0007669"/>
    <property type="project" value="UniProtKB-KW"/>
</dbReference>
<dbReference type="AlphaFoldDB" id="A0A934K845"/>
<evidence type="ECO:0000256" key="6">
    <source>
        <dbReference type="ARBA" id="ARBA00022723"/>
    </source>
</evidence>
<keyword evidence="8" id="KW-0460">Magnesium</keyword>
<evidence type="ECO:0000256" key="10">
    <source>
        <dbReference type="ARBA" id="ARBA00048540"/>
    </source>
</evidence>
<dbReference type="EMBL" id="JAEKNR010000186">
    <property type="protein sequence ID" value="MBJ7600085.1"/>
    <property type="molecule type" value="Genomic_DNA"/>
</dbReference>
<accession>A0A934K845</accession>
<evidence type="ECO:0000256" key="9">
    <source>
        <dbReference type="ARBA" id="ARBA00031306"/>
    </source>
</evidence>
<dbReference type="PANTHER" id="PTHR30040">
    <property type="entry name" value="THIAMINE BIOSYNTHESIS LIPOPROTEIN APBE"/>
    <property type="match status" value="1"/>
</dbReference>
<evidence type="ECO:0000313" key="12">
    <source>
        <dbReference type="Proteomes" id="UP000612893"/>
    </source>
</evidence>
<organism evidence="11 12">
    <name type="scientific">Candidatus Nephthysia bennettiae</name>
    <dbReference type="NCBI Taxonomy" id="3127016"/>
    <lineage>
        <taxon>Bacteria</taxon>
        <taxon>Bacillati</taxon>
        <taxon>Candidatus Dormiibacterota</taxon>
        <taxon>Candidatus Dormibacteria</taxon>
        <taxon>Candidatus Dormibacterales</taxon>
        <taxon>Candidatus Dormibacteraceae</taxon>
        <taxon>Candidatus Nephthysia</taxon>
    </lineage>
</organism>